<accession>A0ABU3QDI2</accession>
<evidence type="ECO:0000259" key="1">
    <source>
        <dbReference type="Pfam" id="PF00534"/>
    </source>
</evidence>
<evidence type="ECO:0000313" key="3">
    <source>
        <dbReference type="EMBL" id="MDT9601030.1"/>
    </source>
</evidence>
<keyword evidence="3" id="KW-0328">Glycosyltransferase</keyword>
<dbReference type="SUPFAM" id="SSF53756">
    <property type="entry name" value="UDP-Glycosyltransferase/glycogen phosphorylase"/>
    <property type="match status" value="1"/>
</dbReference>
<dbReference type="RefSeq" id="WP_315728710.1">
    <property type="nucleotide sequence ID" value="NZ_JAVUPU010000016.1"/>
</dbReference>
<feature type="domain" description="Glycosyltransferase subfamily 4-like N-terminal" evidence="2">
    <location>
        <begin position="90"/>
        <end position="199"/>
    </location>
</feature>
<evidence type="ECO:0000259" key="2">
    <source>
        <dbReference type="Pfam" id="PF13439"/>
    </source>
</evidence>
<dbReference type="InterPro" id="IPR001296">
    <property type="entry name" value="Glyco_trans_1"/>
</dbReference>
<gene>
    <name evidence="3" type="ORF">RQX22_18915</name>
</gene>
<name>A0ABU3QDI2_9SPHN</name>
<dbReference type="PANTHER" id="PTHR45947:SF3">
    <property type="entry name" value="SULFOQUINOVOSYL TRANSFERASE SQD2"/>
    <property type="match status" value="1"/>
</dbReference>
<dbReference type="EC" id="2.4.-.-" evidence="3"/>
<organism evidence="3 4">
    <name type="scientific">Sphingosinicella rhizophila</name>
    <dbReference type="NCBI Taxonomy" id="3050082"/>
    <lineage>
        <taxon>Bacteria</taxon>
        <taxon>Pseudomonadati</taxon>
        <taxon>Pseudomonadota</taxon>
        <taxon>Alphaproteobacteria</taxon>
        <taxon>Sphingomonadales</taxon>
        <taxon>Sphingosinicellaceae</taxon>
        <taxon>Sphingosinicella</taxon>
    </lineage>
</organism>
<sequence>MLRVLTLATLFPSTAQPTLGGFVERQTIGLAARDDVELQVVSPVGLPPWPLSLHPHYRARGRLPLREIRKDLIIHRPRFLSLPARGAAMAPRAMARALLPLLREIRKDFPFDIIDAEFFWPDGPTAMHLAAALAIPFSIKARGADIHYWPTRAGIGGQILAAGKAADGLLAVSEALKADMMRLGMPGTIAVHYTGVDPDLFKPIDRAEAKAALGVQGPLIVTAGALIPRKGQSLALSALAEIPDATLLFVGDGPDRRLLEERAKRSGVDRRVRFLGNRPHETLPGLFGAADIMLLPSRSEGLANVWVESLACGTPIVIPDIGGAREVVDRPEAGRLTPADPAAMAIAVREILADPPAQEAVRRSAERFSWERNSEALFEHLSGLAHQRSSPETLSVQTFE</sequence>
<comment type="caution">
    <text evidence="3">The sequence shown here is derived from an EMBL/GenBank/DDBJ whole genome shotgun (WGS) entry which is preliminary data.</text>
</comment>
<dbReference type="PANTHER" id="PTHR45947">
    <property type="entry name" value="SULFOQUINOVOSYL TRANSFERASE SQD2"/>
    <property type="match status" value="1"/>
</dbReference>
<keyword evidence="4" id="KW-1185">Reference proteome</keyword>
<dbReference type="InterPro" id="IPR050194">
    <property type="entry name" value="Glycosyltransferase_grp1"/>
</dbReference>
<dbReference type="EMBL" id="JAVUPU010000016">
    <property type="protein sequence ID" value="MDT9601030.1"/>
    <property type="molecule type" value="Genomic_DNA"/>
</dbReference>
<dbReference type="Pfam" id="PF00534">
    <property type="entry name" value="Glycos_transf_1"/>
    <property type="match status" value="1"/>
</dbReference>
<feature type="domain" description="Glycosyl transferase family 1" evidence="1">
    <location>
        <begin position="210"/>
        <end position="366"/>
    </location>
</feature>
<keyword evidence="3" id="KW-0808">Transferase</keyword>
<dbReference type="GO" id="GO:0016757">
    <property type="term" value="F:glycosyltransferase activity"/>
    <property type="evidence" value="ECO:0007669"/>
    <property type="project" value="UniProtKB-KW"/>
</dbReference>
<evidence type="ECO:0000313" key="4">
    <source>
        <dbReference type="Proteomes" id="UP001259572"/>
    </source>
</evidence>
<protein>
    <submittedName>
        <fullName evidence="3">Glycosyltransferase</fullName>
        <ecNumber evidence="3">2.4.-.-</ecNumber>
    </submittedName>
</protein>
<dbReference type="Proteomes" id="UP001259572">
    <property type="component" value="Unassembled WGS sequence"/>
</dbReference>
<proteinExistence type="predicted"/>
<dbReference type="Gene3D" id="3.40.50.2000">
    <property type="entry name" value="Glycogen Phosphorylase B"/>
    <property type="match status" value="2"/>
</dbReference>
<dbReference type="InterPro" id="IPR028098">
    <property type="entry name" value="Glyco_trans_4-like_N"/>
</dbReference>
<dbReference type="Pfam" id="PF13439">
    <property type="entry name" value="Glyco_transf_4"/>
    <property type="match status" value="1"/>
</dbReference>
<reference evidence="3 4" key="1">
    <citation type="submission" date="2023-05" db="EMBL/GenBank/DDBJ databases">
        <authorList>
            <person name="Guo Y."/>
        </authorList>
    </citation>
    <scope>NUCLEOTIDE SEQUENCE [LARGE SCALE GENOMIC DNA]</scope>
    <source>
        <strain evidence="3 4">GR2756</strain>
    </source>
</reference>